<keyword evidence="2" id="KW-0472">Membrane</keyword>
<comment type="caution">
    <text evidence="4">The sequence shown here is derived from an EMBL/GenBank/DDBJ whole genome shotgun (WGS) entry which is preliminary data.</text>
</comment>
<evidence type="ECO:0000256" key="1">
    <source>
        <dbReference type="SAM" id="MobiDB-lite"/>
    </source>
</evidence>
<feature type="transmembrane region" description="Helical" evidence="2">
    <location>
        <begin position="460"/>
        <end position="480"/>
    </location>
</feature>
<dbReference type="PANTHER" id="PTHR24148:SF64">
    <property type="entry name" value="HETEROKARYON INCOMPATIBILITY DOMAIN-CONTAINING PROTEIN"/>
    <property type="match status" value="1"/>
</dbReference>
<keyword evidence="2" id="KW-1133">Transmembrane helix</keyword>
<dbReference type="EMBL" id="JAZHXI010000005">
    <property type="protein sequence ID" value="KAL2071928.1"/>
    <property type="molecule type" value="Genomic_DNA"/>
</dbReference>
<evidence type="ECO:0000313" key="4">
    <source>
        <dbReference type="EMBL" id="KAL2071928.1"/>
    </source>
</evidence>
<gene>
    <name evidence="4" type="ORF">VTL71DRAFT_13163</name>
</gene>
<evidence type="ECO:0000313" key="5">
    <source>
        <dbReference type="Proteomes" id="UP001595075"/>
    </source>
</evidence>
<evidence type="ECO:0000259" key="3">
    <source>
        <dbReference type="Pfam" id="PF06985"/>
    </source>
</evidence>
<dbReference type="Pfam" id="PF26639">
    <property type="entry name" value="Het-6_barrel"/>
    <property type="match status" value="1"/>
</dbReference>
<keyword evidence="2" id="KW-0812">Transmembrane</keyword>
<dbReference type="Pfam" id="PF06985">
    <property type="entry name" value="HET"/>
    <property type="match status" value="1"/>
</dbReference>
<dbReference type="PANTHER" id="PTHR24148">
    <property type="entry name" value="ANKYRIN REPEAT DOMAIN-CONTAINING PROTEIN 39 HOMOLOG-RELATED"/>
    <property type="match status" value="1"/>
</dbReference>
<reference evidence="4 5" key="1">
    <citation type="journal article" date="2024" name="Commun. Biol.">
        <title>Comparative genomic analysis of thermophilic fungi reveals convergent evolutionary adaptations and gene losses.</title>
        <authorList>
            <person name="Steindorff A.S."/>
            <person name="Aguilar-Pontes M.V."/>
            <person name="Robinson A.J."/>
            <person name="Andreopoulos B."/>
            <person name="LaButti K."/>
            <person name="Kuo A."/>
            <person name="Mondo S."/>
            <person name="Riley R."/>
            <person name="Otillar R."/>
            <person name="Haridas S."/>
            <person name="Lipzen A."/>
            <person name="Grimwood J."/>
            <person name="Schmutz J."/>
            <person name="Clum A."/>
            <person name="Reid I.D."/>
            <person name="Moisan M.C."/>
            <person name="Butler G."/>
            <person name="Nguyen T.T.M."/>
            <person name="Dewar K."/>
            <person name="Conant G."/>
            <person name="Drula E."/>
            <person name="Henrissat B."/>
            <person name="Hansel C."/>
            <person name="Singer S."/>
            <person name="Hutchinson M.I."/>
            <person name="de Vries R.P."/>
            <person name="Natvig D.O."/>
            <person name="Powell A.J."/>
            <person name="Tsang A."/>
            <person name="Grigoriev I.V."/>
        </authorList>
    </citation>
    <scope>NUCLEOTIDE SEQUENCE [LARGE SCALE GENOMIC DNA]</scope>
    <source>
        <strain evidence="4 5">CBS 494.80</strain>
    </source>
</reference>
<proteinExistence type="predicted"/>
<feature type="region of interest" description="Disordered" evidence="1">
    <location>
        <begin position="1"/>
        <end position="26"/>
    </location>
</feature>
<dbReference type="InterPro" id="IPR010730">
    <property type="entry name" value="HET"/>
</dbReference>
<organism evidence="4 5">
    <name type="scientific">Oculimacula yallundae</name>
    <dbReference type="NCBI Taxonomy" id="86028"/>
    <lineage>
        <taxon>Eukaryota</taxon>
        <taxon>Fungi</taxon>
        <taxon>Dikarya</taxon>
        <taxon>Ascomycota</taxon>
        <taxon>Pezizomycotina</taxon>
        <taxon>Leotiomycetes</taxon>
        <taxon>Helotiales</taxon>
        <taxon>Ploettnerulaceae</taxon>
        <taxon>Oculimacula</taxon>
    </lineage>
</organism>
<evidence type="ECO:0000256" key="2">
    <source>
        <dbReference type="SAM" id="Phobius"/>
    </source>
</evidence>
<name>A0ABR4CPI2_9HELO</name>
<feature type="domain" description="Heterokaryon incompatibility" evidence="3">
    <location>
        <begin position="87"/>
        <end position="271"/>
    </location>
</feature>
<dbReference type="InterPro" id="IPR052895">
    <property type="entry name" value="HetReg/Transcr_Mod"/>
</dbReference>
<sequence length="855" mass="96199">MSADTNSISAGGRLQHSGRTSGGAGERWLQAANRMRNINDKRNMYAYKNIDINHEIRVLKLYRGARGSKIICSLAPCRLQPDSPIIYDALSYCWGSDDATTNDPPSKIYFVDSDEDYAEWTVPGVLSIMLKANKVSCLLVGRSLESVLEAIRSREKDVYLWVDALCINQRNLVERTAQVSRMHDVYTQADKVIIWLGTGGEDDLGKNREEEHRKTIDFLKKILDLRELDKVVDRLEKKADGTDWLEDKKDCKRTIDLMGAKWFSRRWIIQELALARTASVLYGDQEMPWRDFADAIALFMTKFDEIKAAFPEVKTYEAKDSDDRYVNSLDPKALGANILVSASSNLFRKSSTGQVIQRLLSLELLVSSMLLAFEAKDPRDTVFAVLQIAKDVYPTYSSLRPGNISNRASTAKLIGYAVPVLFAMLYYRQIVAPTDVYQRTITDSSSQYSAMGIPIVKPGLLTSTGLVMIYTLGMIILWLLSRMLITPVLNAVDGPPVNQVLDLRIAPNYRKCLVDVCGDFIEYCIEQSNSLDIICRHWVPKPKPSTEAPVSMPSWILFNSGDAFGGPSQKRKGRVHGDSFVGYQKGRFYTASGNRTPAYKFGKLKATRDLATKVESNIPGTYAEKDFKDDPLPPRFSGSLNVKGFELGVIERSEKITGPVISREAMKLCGWEKITGPVISKEALKNCGWDKKKAVARYYEVVLDQVWRILVGNRGLNGSDNPPDWYRRACRACLEWYRDDPEEAFNISKLMKMPDTPKAKVEFLRRVEQVVYHRTVVQVRSSTGEKQEYRGLAPPKAQRSDIVCILFGCSVPVILSKQDDGSFKFIGEAYIHGVMDGEAADPSMVGAEEKWFKLC</sequence>
<dbReference type="Proteomes" id="UP001595075">
    <property type="component" value="Unassembled WGS sequence"/>
</dbReference>
<protein>
    <recommendedName>
        <fullName evidence="3">Heterokaryon incompatibility domain-containing protein</fullName>
    </recommendedName>
</protein>
<accession>A0ABR4CPI2</accession>
<keyword evidence="5" id="KW-1185">Reference proteome</keyword>